<proteinExistence type="predicted"/>
<evidence type="ECO:0000313" key="7">
    <source>
        <dbReference type="RefSeq" id="XP_026497590.2"/>
    </source>
</evidence>
<dbReference type="OMA" id="AHQPLEY"/>
<dbReference type="InterPro" id="IPR029787">
    <property type="entry name" value="Nucleotide_cyclase"/>
</dbReference>
<protein>
    <submittedName>
        <fullName evidence="7">Adenylate cyclase type 10-like</fullName>
    </submittedName>
</protein>
<evidence type="ECO:0000313" key="6">
    <source>
        <dbReference type="Proteomes" id="UP001652626"/>
    </source>
</evidence>
<keyword evidence="2" id="KW-0067">ATP-binding</keyword>
<accession>A0A8B8IKG3</accession>
<dbReference type="Pfam" id="PF00211">
    <property type="entry name" value="Guanylate_cyc"/>
    <property type="match status" value="2"/>
</dbReference>
<dbReference type="CDD" id="cd07302">
    <property type="entry name" value="CHD"/>
    <property type="match status" value="2"/>
</dbReference>
<feature type="coiled-coil region" evidence="4">
    <location>
        <begin position="1654"/>
        <end position="1701"/>
    </location>
</feature>
<feature type="domain" description="Guanylate cyclase" evidence="5">
    <location>
        <begin position="112"/>
        <end position="248"/>
    </location>
</feature>
<sequence length="1792" mass="204585">MNFRRSRTRSRRNSMNIMVSTEKWRTYGRKLSRKDKEYLEEDSVDDLPQACELKDWFEEFFMQNNAENDQSDQDVEVNLTKKQTLVLSTLVPDEILLMKNFSTGDPKKFVGVLMMADVSGYTALSEKYNNTGKGGTYKLTVTLNTYLGSLIEVIYSHGGDIIKFAGDAFLALWKTDKRTFLSHTIHTAITCALIIQHSFGSYETDVKVNLKMKLAISAGNLIFAPIGTGIDMNYIIIGLPVIEAKVAESLCASGEVKLTPTAWGHCYSRNYDHFIDGDSHVTIKSILYDPRENDVSKPFPGFGAMIRQANKSFITIENLPDHLLDNVTKGGTTISKANDLLTLRKTILMAKEKNIGSEIRKFMIRPVLTQIDAHQPLEYLTEMRQVSVLFVTLKPRECPFPQLITIVNNSYQISCEIVYKSMGCVNKIILFDKDIMILVIFGLRGFKHESEAQAALKCAFSIKKSVSALDGVIEVSVGVTTGQVYCGVVGHPFRREFTVIGATVNKAARLMCGFRNKITCDEATFVKSKMSSNGFTLQPPTELKGIVHPGKIYEYTEEIRAKELYNIPLTSPLLNRSDEMEYFENWINDYYLSFRDFDALLLIGESRIGKTRLLQWMARYAKNKDLTVCHLSLTSIHSATPYLALNQIIEQMLELDKPIIGFAKEEKIVNLLSYYCDELCYLNNVLKVRFAYHEEFSSQNEILRKEKEKNIFKKLIFCLSRTYVIFLDDLQNLDAFSWDFLAIMIENMKIFTVLTVTRGKFCSVHSWLYNVFIKNNIRKIILGTISSTWIIPLACQILDVQAVSEDLCNALEAKCTGMPGLVESFIVHLFSNGALNIMKVRENELETWQDENLKFPDPNLLRPIAINANDQPLLDQFIKENITEEISICFVIQKDQLNIDINVQNVDALIMMQIDSLTPYQQLLLKIASVIGNVLSRHLLENIMYENNPLTTAKAIKRLFAMRILSCANSRYNKMASTGTLISNYSVDSNLSCECCFDYDSDMNDGLPKYAFCKVMKFRNKNSRKTFYDLLPLNQKKEFHLRIIHYLENNNQKCPDCGGTVMIVQSLFNLQPNIITSIDNQYANEEYLEDSKSDSYFELQCEKENKIPYNSHSLRDTKSSSLNMLNNTVDPKQDSLINSGTKSSKSETTFINVSQCAPILKVKSSYENNTDIRRRSTKRVTMSNICKTVNSETFKGNSIFDNLRSVTEAKTTKDWHSLGVIDSEDKLRITKTEKQKKSFCVNLEKGVSKTDYSKCTCTDINIIILEQLIQHAKEAEVKFKVIDFLIKYSYFNVLENNFENALPKLEEVESICLDKTVSDIADFDRKRFLGKIYSLKAASYLISGRPIIAKLNIEKAARIYHMNLKKNSNFLQITTLLKAAKLNRKKHRLHKALIQTDTIFFLNVATVLYSTLDDENTSRIAALRSLYLVQRIECSVIDLCDTLANMIQMELDRGMPELTVDLEKISYNCLESLKRPIKADEMFAIGKLLFAIFRARTARGQIASAIRSGFRALVISLFLHADKISIDIIPDLFYLLLARCRIEEAVEIVNLLLKLGKNQTTLECETWYYALSLDLILDAGFQLESPYEISRFAEFSLHKGKAAGESRRRLVIGLWTYWLRTDFGKKAKRYENEALNWSTRDNEDGSLKAIISGIRLAEAMLESLASKVDDLKKVVDVMELRSLADRELAELERDARNLRTIYPRWLLLKANSLRLSGRLTTATIIFNQAVEEARRINNRLEQATALAATSNSIYWIQNARSGNFLLWNILSNENTKTSWHHFLYKILTNRNV</sequence>
<dbReference type="OrthoDB" id="194468at2759"/>
<dbReference type="GO" id="GO:0004016">
    <property type="term" value="F:adenylate cyclase activity"/>
    <property type="evidence" value="ECO:0007669"/>
    <property type="project" value="TreeGrafter"/>
</dbReference>
<keyword evidence="1" id="KW-0547">Nucleotide-binding</keyword>
<keyword evidence="4" id="KW-0175">Coiled coil</keyword>
<dbReference type="InterPro" id="IPR027417">
    <property type="entry name" value="P-loop_NTPase"/>
</dbReference>
<evidence type="ECO:0000256" key="2">
    <source>
        <dbReference type="ARBA" id="ARBA00022840"/>
    </source>
</evidence>
<name>A0A8B8IKG3_VANTA</name>
<reference evidence="7" key="1">
    <citation type="submission" date="2025-08" db="UniProtKB">
        <authorList>
            <consortium name="RefSeq"/>
        </authorList>
    </citation>
    <scope>IDENTIFICATION</scope>
    <source>
        <tissue evidence="7">Whole body</tissue>
    </source>
</reference>
<dbReference type="PROSITE" id="PS50125">
    <property type="entry name" value="GUANYLATE_CYCLASE_2"/>
    <property type="match status" value="2"/>
</dbReference>
<gene>
    <name evidence="7" type="primary">LOC113401779</name>
</gene>
<dbReference type="SUPFAM" id="SSF55073">
    <property type="entry name" value="Nucleotide cyclase"/>
    <property type="match status" value="2"/>
</dbReference>
<keyword evidence="3" id="KW-0456">Lyase</keyword>
<dbReference type="Proteomes" id="UP001652626">
    <property type="component" value="Chromosome 20"/>
</dbReference>
<dbReference type="GO" id="GO:0005524">
    <property type="term" value="F:ATP binding"/>
    <property type="evidence" value="ECO:0007669"/>
    <property type="project" value="UniProtKB-KW"/>
</dbReference>
<dbReference type="Gene3D" id="3.30.70.1230">
    <property type="entry name" value="Nucleotide cyclase"/>
    <property type="match status" value="2"/>
</dbReference>
<dbReference type="PANTHER" id="PTHR16305">
    <property type="entry name" value="TESTICULAR SOLUBLE ADENYLYL CYCLASE"/>
    <property type="match status" value="1"/>
</dbReference>
<dbReference type="GO" id="GO:0005737">
    <property type="term" value="C:cytoplasm"/>
    <property type="evidence" value="ECO:0007669"/>
    <property type="project" value="TreeGrafter"/>
</dbReference>
<dbReference type="GO" id="GO:0035556">
    <property type="term" value="P:intracellular signal transduction"/>
    <property type="evidence" value="ECO:0007669"/>
    <property type="project" value="InterPro"/>
</dbReference>
<dbReference type="SUPFAM" id="SSF52540">
    <property type="entry name" value="P-loop containing nucleoside triphosphate hydrolases"/>
    <property type="match status" value="1"/>
</dbReference>
<evidence type="ECO:0000259" key="5">
    <source>
        <dbReference type="PROSITE" id="PS50125"/>
    </source>
</evidence>
<evidence type="ECO:0000256" key="1">
    <source>
        <dbReference type="ARBA" id="ARBA00022741"/>
    </source>
</evidence>
<dbReference type="GO" id="GO:0009190">
    <property type="term" value="P:cyclic nucleotide biosynthetic process"/>
    <property type="evidence" value="ECO:0007669"/>
    <property type="project" value="InterPro"/>
</dbReference>
<dbReference type="InterPro" id="IPR001054">
    <property type="entry name" value="A/G_cyclase"/>
</dbReference>
<feature type="domain" description="Guanylate cyclase" evidence="5">
    <location>
        <begin position="437"/>
        <end position="511"/>
    </location>
</feature>
<dbReference type="RefSeq" id="XP_026497590.2">
    <property type="nucleotide sequence ID" value="XM_026641805.2"/>
</dbReference>
<dbReference type="PANTHER" id="PTHR16305:SF28">
    <property type="entry name" value="GUANYLATE CYCLASE DOMAIN-CONTAINING PROTEIN"/>
    <property type="match status" value="1"/>
</dbReference>
<dbReference type="GeneID" id="113401779"/>
<evidence type="ECO:0000256" key="4">
    <source>
        <dbReference type="SAM" id="Coils"/>
    </source>
</evidence>
<evidence type="ECO:0000256" key="3">
    <source>
        <dbReference type="ARBA" id="ARBA00023239"/>
    </source>
</evidence>
<dbReference type="Gene3D" id="3.40.50.300">
    <property type="entry name" value="P-loop containing nucleotide triphosphate hydrolases"/>
    <property type="match status" value="1"/>
</dbReference>
<keyword evidence="6" id="KW-1185">Reference proteome</keyword>
<organism evidence="6 7">
    <name type="scientific">Vanessa tameamea</name>
    <name type="common">Kamehameha butterfly</name>
    <dbReference type="NCBI Taxonomy" id="334116"/>
    <lineage>
        <taxon>Eukaryota</taxon>
        <taxon>Metazoa</taxon>
        <taxon>Ecdysozoa</taxon>
        <taxon>Arthropoda</taxon>
        <taxon>Hexapoda</taxon>
        <taxon>Insecta</taxon>
        <taxon>Pterygota</taxon>
        <taxon>Neoptera</taxon>
        <taxon>Endopterygota</taxon>
        <taxon>Lepidoptera</taxon>
        <taxon>Glossata</taxon>
        <taxon>Ditrysia</taxon>
        <taxon>Papilionoidea</taxon>
        <taxon>Nymphalidae</taxon>
        <taxon>Nymphalinae</taxon>
        <taxon>Vanessa</taxon>
    </lineage>
</organism>